<organism evidence="2 3">
    <name type="scientific">Rossellomorea vietnamensis</name>
    <dbReference type="NCBI Taxonomy" id="218284"/>
    <lineage>
        <taxon>Bacteria</taxon>
        <taxon>Bacillati</taxon>
        <taxon>Bacillota</taxon>
        <taxon>Bacilli</taxon>
        <taxon>Bacillales</taxon>
        <taxon>Bacillaceae</taxon>
        <taxon>Rossellomorea</taxon>
    </lineage>
</organism>
<name>A0A0P6WEH6_9BACI</name>
<dbReference type="Proteomes" id="UP000050398">
    <property type="component" value="Unassembled WGS sequence"/>
</dbReference>
<sequence length="98" mass="11547">MQISIYILLLVVSAVVAIAWSWKRLLDFNSYKKPFLEGVALQFVFLIFASVWWLITEDISNGVIGVFYYFLAFLTIMVVHGFTLHYLFSKKKMRERDE</sequence>
<feature type="transmembrane region" description="Helical" evidence="1">
    <location>
        <begin position="67"/>
        <end position="88"/>
    </location>
</feature>
<dbReference type="RefSeq" id="WP_060673250.1">
    <property type="nucleotide sequence ID" value="NZ_LIXZ01000012.1"/>
</dbReference>
<comment type="caution">
    <text evidence="2">The sequence shown here is derived from an EMBL/GenBank/DDBJ whole genome shotgun (WGS) entry which is preliminary data.</text>
</comment>
<evidence type="ECO:0000313" key="2">
    <source>
        <dbReference type="EMBL" id="KPL58771.1"/>
    </source>
</evidence>
<protein>
    <submittedName>
        <fullName evidence="2">Uncharacterized protein</fullName>
    </submittedName>
</protein>
<dbReference type="PATRIC" id="fig|218284.4.peg.1122"/>
<keyword evidence="1" id="KW-1133">Transmembrane helix</keyword>
<dbReference type="AlphaFoldDB" id="A0A0P6WEH6"/>
<gene>
    <name evidence="2" type="ORF">AM506_14705</name>
</gene>
<keyword evidence="1" id="KW-0812">Transmembrane</keyword>
<dbReference type="EMBL" id="LIXZ01000012">
    <property type="protein sequence ID" value="KPL58771.1"/>
    <property type="molecule type" value="Genomic_DNA"/>
</dbReference>
<feature type="transmembrane region" description="Helical" evidence="1">
    <location>
        <begin position="34"/>
        <end position="55"/>
    </location>
</feature>
<keyword evidence="1" id="KW-0472">Membrane</keyword>
<accession>A0A0P6WEH6</accession>
<evidence type="ECO:0000256" key="1">
    <source>
        <dbReference type="SAM" id="Phobius"/>
    </source>
</evidence>
<feature type="transmembrane region" description="Helical" evidence="1">
    <location>
        <begin position="6"/>
        <end position="22"/>
    </location>
</feature>
<dbReference type="OrthoDB" id="2890545at2"/>
<reference evidence="2 3" key="1">
    <citation type="submission" date="2015-08" db="EMBL/GenBank/DDBJ databases">
        <title>Draft Genome Sequence of Bacillus vietnamensis UCD-SED5.</title>
        <authorList>
            <person name="Lee R.D."/>
            <person name="Jospin G."/>
            <person name="Lang J.M."/>
            <person name="Coil D.A."/>
            <person name="Eisen J.A."/>
        </authorList>
    </citation>
    <scope>NUCLEOTIDE SEQUENCE [LARGE SCALE GENOMIC DNA]</scope>
    <source>
        <strain evidence="2 3">UCD-SED5</strain>
    </source>
</reference>
<proteinExistence type="predicted"/>
<evidence type="ECO:0000313" key="3">
    <source>
        <dbReference type="Proteomes" id="UP000050398"/>
    </source>
</evidence>